<gene>
    <name evidence="2" type="ORF">JYU29_05125</name>
</gene>
<evidence type="ECO:0008006" key="4">
    <source>
        <dbReference type="Google" id="ProtNLM"/>
    </source>
</evidence>
<sequence>MNELNALQIFTTVLSGTFVGSLQDPSFLIILLASLCAGFAARKSWVVLLIAAGAAAIRIAVAFPTGSPLFSYILLAIGTIFLMAASVGYVVRRLAAAASDG</sequence>
<keyword evidence="1" id="KW-0812">Transmembrane</keyword>
<dbReference type="RefSeq" id="WP_213983640.1">
    <property type="nucleotide sequence ID" value="NZ_JAFMNX010000001.1"/>
</dbReference>
<feature type="transmembrane region" description="Helical" evidence="1">
    <location>
        <begin position="45"/>
        <end position="63"/>
    </location>
</feature>
<evidence type="ECO:0000313" key="2">
    <source>
        <dbReference type="EMBL" id="MBS9720069.1"/>
    </source>
</evidence>
<comment type="caution">
    <text evidence="2">The sequence shown here is derived from an EMBL/GenBank/DDBJ whole genome shotgun (WGS) entry which is preliminary data.</text>
</comment>
<organism evidence="2 3">
    <name type="scientific">Tianweitania aestuarii</name>
    <dbReference type="NCBI Taxonomy" id="2814886"/>
    <lineage>
        <taxon>Bacteria</taxon>
        <taxon>Pseudomonadati</taxon>
        <taxon>Pseudomonadota</taxon>
        <taxon>Alphaproteobacteria</taxon>
        <taxon>Hyphomicrobiales</taxon>
        <taxon>Phyllobacteriaceae</taxon>
        <taxon>Tianweitania</taxon>
    </lineage>
</organism>
<accession>A0ABS5RSP4</accession>
<evidence type="ECO:0000313" key="3">
    <source>
        <dbReference type="Proteomes" id="UP001297272"/>
    </source>
</evidence>
<feature type="transmembrane region" description="Helical" evidence="1">
    <location>
        <begin position="69"/>
        <end position="91"/>
    </location>
</feature>
<name>A0ABS5RSP4_9HYPH</name>
<feature type="transmembrane region" description="Helical" evidence="1">
    <location>
        <begin position="6"/>
        <end position="33"/>
    </location>
</feature>
<dbReference type="EMBL" id="JAFMNX010000001">
    <property type="protein sequence ID" value="MBS9720069.1"/>
    <property type="molecule type" value="Genomic_DNA"/>
</dbReference>
<keyword evidence="1" id="KW-0472">Membrane</keyword>
<evidence type="ECO:0000256" key="1">
    <source>
        <dbReference type="SAM" id="Phobius"/>
    </source>
</evidence>
<dbReference type="Proteomes" id="UP001297272">
    <property type="component" value="Unassembled WGS sequence"/>
</dbReference>
<proteinExistence type="predicted"/>
<keyword evidence="1" id="KW-1133">Transmembrane helix</keyword>
<keyword evidence="3" id="KW-1185">Reference proteome</keyword>
<reference evidence="2 3" key="1">
    <citation type="submission" date="2021-03" db="EMBL/GenBank/DDBJ databases">
        <title>Tianweitania aestuarii sp. nov., isolated from a tidal flat.</title>
        <authorList>
            <person name="Park S."/>
            <person name="Yoon J.-H."/>
        </authorList>
    </citation>
    <scope>NUCLEOTIDE SEQUENCE [LARGE SCALE GENOMIC DNA]</scope>
    <source>
        <strain evidence="2 3">BSSL-BM11</strain>
    </source>
</reference>
<protein>
    <recommendedName>
        <fullName evidence="4">GDT1 family protein</fullName>
    </recommendedName>
</protein>